<evidence type="ECO:0008006" key="4">
    <source>
        <dbReference type="Google" id="ProtNLM"/>
    </source>
</evidence>
<dbReference type="InterPro" id="IPR025435">
    <property type="entry name" value="YfhD-like"/>
</dbReference>
<evidence type="ECO:0000313" key="2">
    <source>
        <dbReference type="EMBL" id="WOV83338.1"/>
    </source>
</evidence>
<feature type="region of interest" description="Disordered" evidence="1">
    <location>
        <begin position="1"/>
        <end position="32"/>
    </location>
</feature>
<feature type="compositionally biased region" description="Polar residues" evidence="1">
    <location>
        <begin position="15"/>
        <end position="26"/>
    </location>
</feature>
<organism evidence="2 3">
    <name type="scientific">Sporosarcina jeotgali</name>
    <dbReference type="NCBI Taxonomy" id="3020056"/>
    <lineage>
        <taxon>Bacteria</taxon>
        <taxon>Bacillati</taxon>
        <taxon>Bacillota</taxon>
        <taxon>Bacilli</taxon>
        <taxon>Bacillales</taxon>
        <taxon>Caryophanaceae</taxon>
        <taxon>Sporosarcina</taxon>
    </lineage>
</organism>
<evidence type="ECO:0000313" key="3">
    <source>
        <dbReference type="Proteomes" id="UP001303532"/>
    </source>
</evidence>
<sequence length="55" mass="6135">MGRDEHSKGGKNAASLPQTPKNQKLSASDMRAEIARELDNIESLVKQRESAKKRK</sequence>
<evidence type="ECO:0000256" key="1">
    <source>
        <dbReference type="SAM" id="MobiDB-lite"/>
    </source>
</evidence>
<accession>A0ABZ0KV23</accession>
<reference evidence="2 3" key="1">
    <citation type="submission" date="2023-01" db="EMBL/GenBank/DDBJ databases">
        <title>Sporosarcina sp. nov., isolated from Korean tranditional fermented seafood 'Jeotgal'.</title>
        <authorList>
            <person name="Yang A.-I."/>
        </authorList>
    </citation>
    <scope>NUCLEOTIDE SEQUENCE [LARGE SCALE GENOMIC DNA]</scope>
    <source>
        <strain evidence="2 3">B2O-1</strain>
    </source>
</reference>
<proteinExistence type="predicted"/>
<gene>
    <name evidence="2" type="ORF">PGH26_10420</name>
</gene>
<dbReference type="Proteomes" id="UP001303532">
    <property type="component" value="Chromosome"/>
</dbReference>
<dbReference type="Pfam" id="PF14151">
    <property type="entry name" value="YfhD"/>
    <property type="match status" value="1"/>
</dbReference>
<name>A0ABZ0KV23_9BACL</name>
<keyword evidence="3" id="KW-1185">Reference proteome</keyword>
<dbReference type="RefSeq" id="WP_323691028.1">
    <property type="nucleotide sequence ID" value="NZ_CP116341.1"/>
</dbReference>
<dbReference type="EMBL" id="CP116341">
    <property type="protein sequence ID" value="WOV83338.1"/>
    <property type="molecule type" value="Genomic_DNA"/>
</dbReference>
<protein>
    <recommendedName>
        <fullName evidence="4">YfhD family protein</fullName>
    </recommendedName>
</protein>